<sequence length="415" mass="47115">MNDPLPGTSPHARMAGENIVCFAKDWTEDPTSNNHVMRMLARRNRVLWLNSISMRAPALGNRGDLGKIRRKIAQYAGGPKRVKDDLHVFTPLVLPFPHNRMAIAANRRILKADINRHRRRFDMEDFQLWAFLPNSVEYFGMLGEQLRVYYCTDEFSQFSYMDGKAMVEKERRLMEQADIVFTTSRSLLEAKRPFNRETHLASHGVDHAHFATALEGDAPVAPDLAGLRGPIIGFFGFIHDWIDIDLVAHVARRRPDWNIVMIGRVETDIARATGLPNVHWIGRRTYESLPAYCRGFSVGIIPFRINELTRHVNPIKLREYLSAGLPVVSTALPEVELCGDWCSVAHDPEEFIALCEQAILADSPEARRARSAAMQDEDWEHQIARIEANVMRVKRARHATTHEAAAVPAPEPTHP</sequence>
<keyword evidence="2" id="KW-1185">Reference proteome</keyword>
<dbReference type="SUPFAM" id="SSF53756">
    <property type="entry name" value="UDP-Glycosyltransferase/glycogen phosphorylase"/>
    <property type="match status" value="1"/>
</dbReference>
<protein>
    <submittedName>
        <fullName evidence="1">Glycosyltransferase</fullName>
    </submittedName>
</protein>
<dbReference type="Pfam" id="PF13692">
    <property type="entry name" value="Glyco_trans_1_4"/>
    <property type="match status" value="1"/>
</dbReference>
<organism evidence="1 2">
    <name type="scientific">Luteimonas colneyensis</name>
    <dbReference type="NCBI Taxonomy" id="2762230"/>
    <lineage>
        <taxon>Bacteria</taxon>
        <taxon>Pseudomonadati</taxon>
        <taxon>Pseudomonadota</taxon>
        <taxon>Gammaproteobacteria</taxon>
        <taxon>Lysobacterales</taxon>
        <taxon>Lysobacteraceae</taxon>
        <taxon>Luteimonas</taxon>
    </lineage>
</organism>
<name>A0ABR8UKA6_9GAMM</name>
<gene>
    <name evidence="1" type="ORF">H9645_10380</name>
</gene>
<dbReference type="Gene3D" id="3.40.50.2000">
    <property type="entry name" value="Glycogen Phosphorylase B"/>
    <property type="match status" value="1"/>
</dbReference>
<reference evidence="1 2" key="1">
    <citation type="submission" date="2020-08" db="EMBL/GenBank/DDBJ databases">
        <title>A Genomic Blueprint of the Chicken Gut Microbiome.</title>
        <authorList>
            <person name="Gilroy R."/>
            <person name="Ravi A."/>
            <person name="Getino M."/>
            <person name="Pursley I."/>
            <person name="Horton D.L."/>
            <person name="Alikhan N.-F."/>
            <person name="Baker D."/>
            <person name="Gharbi K."/>
            <person name="Hall N."/>
            <person name="Watson M."/>
            <person name="Adriaenssens E.M."/>
            <person name="Foster-Nyarko E."/>
            <person name="Jarju S."/>
            <person name="Secka A."/>
            <person name="Antonio M."/>
            <person name="Oren A."/>
            <person name="Chaudhuri R."/>
            <person name="La Ragione R.M."/>
            <person name="Hildebrand F."/>
            <person name="Pallen M.J."/>
        </authorList>
    </citation>
    <scope>NUCLEOTIDE SEQUENCE [LARGE SCALE GENOMIC DNA]</scope>
    <source>
        <strain evidence="1 2">Sa2BVA3</strain>
    </source>
</reference>
<evidence type="ECO:0000313" key="1">
    <source>
        <dbReference type="EMBL" id="MBD7988433.1"/>
    </source>
</evidence>
<dbReference type="Gene3D" id="3.40.50.11010">
    <property type="match status" value="1"/>
</dbReference>
<proteinExistence type="predicted"/>
<dbReference type="EMBL" id="JACSQJ010000005">
    <property type="protein sequence ID" value="MBD7988433.1"/>
    <property type="molecule type" value="Genomic_DNA"/>
</dbReference>
<dbReference type="RefSeq" id="WP_191729623.1">
    <property type="nucleotide sequence ID" value="NZ_JACSQJ010000005.1"/>
</dbReference>
<comment type="caution">
    <text evidence="1">The sequence shown here is derived from an EMBL/GenBank/DDBJ whole genome shotgun (WGS) entry which is preliminary data.</text>
</comment>
<dbReference type="Proteomes" id="UP000647183">
    <property type="component" value="Unassembled WGS sequence"/>
</dbReference>
<accession>A0ABR8UKA6</accession>
<evidence type="ECO:0000313" key="2">
    <source>
        <dbReference type="Proteomes" id="UP000647183"/>
    </source>
</evidence>